<evidence type="ECO:0000256" key="3">
    <source>
        <dbReference type="PROSITE-ProRule" id="PRU00284"/>
    </source>
</evidence>
<keyword evidence="3" id="KW-0807">Transducer</keyword>
<keyword evidence="4" id="KW-1133">Transmembrane helix</keyword>
<dbReference type="Pfam" id="PF00015">
    <property type="entry name" value="MCPsignal"/>
    <property type="match status" value="1"/>
</dbReference>
<accession>A0A9D2BY15</accession>
<dbReference type="SUPFAM" id="SSF58104">
    <property type="entry name" value="Methyl-accepting chemotaxis protein (MCP) signaling domain"/>
    <property type="match status" value="1"/>
</dbReference>
<dbReference type="EMBL" id="DXDX01000052">
    <property type="protein sequence ID" value="HIY20792.1"/>
    <property type="molecule type" value="Genomic_DNA"/>
</dbReference>
<protein>
    <submittedName>
        <fullName evidence="7">HAMP domain-containing protein</fullName>
    </submittedName>
</protein>
<evidence type="ECO:0000313" key="8">
    <source>
        <dbReference type="Proteomes" id="UP000823868"/>
    </source>
</evidence>
<keyword evidence="1" id="KW-0145">Chemotaxis</keyword>
<dbReference type="AlphaFoldDB" id="A0A9D2BY15"/>
<dbReference type="GO" id="GO:0006935">
    <property type="term" value="P:chemotaxis"/>
    <property type="evidence" value="ECO:0007669"/>
    <property type="project" value="UniProtKB-KW"/>
</dbReference>
<keyword evidence="4" id="KW-0812">Transmembrane</keyword>
<evidence type="ECO:0000256" key="1">
    <source>
        <dbReference type="ARBA" id="ARBA00022500"/>
    </source>
</evidence>
<dbReference type="Pfam" id="PF00672">
    <property type="entry name" value="HAMP"/>
    <property type="match status" value="1"/>
</dbReference>
<evidence type="ECO:0000256" key="2">
    <source>
        <dbReference type="ARBA" id="ARBA00029447"/>
    </source>
</evidence>
<dbReference type="Gene3D" id="1.10.8.500">
    <property type="entry name" value="HAMP domain in histidine kinase"/>
    <property type="match status" value="1"/>
</dbReference>
<dbReference type="PROSITE" id="PS50111">
    <property type="entry name" value="CHEMOTAXIS_TRANSDUC_2"/>
    <property type="match status" value="1"/>
</dbReference>
<keyword evidence="4" id="KW-0472">Membrane</keyword>
<comment type="caution">
    <text evidence="7">The sequence shown here is derived from an EMBL/GenBank/DDBJ whole genome shotgun (WGS) entry which is preliminary data.</text>
</comment>
<dbReference type="InterPro" id="IPR003660">
    <property type="entry name" value="HAMP_dom"/>
</dbReference>
<dbReference type="GO" id="GO:0005886">
    <property type="term" value="C:plasma membrane"/>
    <property type="evidence" value="ECO:0007669"/>
    <property type="project" value="TreeGrafter"/>
</dbReference>
<feature type="domain" description="HAMP" evidence="6">
    <location>
        <begin position="178"/>
        <end position="231"/>
    </location>
</feature>
<dbReference type="InterPro" id="IPR004089">
    <property type="entry name" value="MCPsignal_dom"/>
</dbReference>
<dbReference type="GO" id="GO:0004888">
    <property type="term" value="F:transmembrane signaling receptor activity"/>
    <property type="evidence" value="ECO:0007669"/>
    <property type="project" value="TreeGrafter"/>
</dbReference>
<sequence length="537" mass="58905">MLLNAQILNKRQHQLYLNQYAQQFIDASELLTEKVRAYAASGNETYYNEYNQEVNTDQNREKSVMAMEEIGLTDAEAEMIENMSSLSDQLVPLETSAMEKVRNGDTTSALAYVYGVEYCNTLNQIHTLESQLLDEIQVRTQTEINQLTVRIYILEFLAITLAVIVVIFQVCNLTITRRRIIRPIQTLQDEMLELSKGNLSHSSTLEADSSELGMLVHAIQSTRETLQQYISDIQKKLTGMAQGNMNQQVDLEYIGDFSQIKTALETILSSLNTTLHRIDDSAERVNINASQVASGAQALAQGSTEQASSVEELAATINEVSHLVTDTAHRVEEVMQETNLSSQEVERCNQKMGEMTGAMEEIRTASLQIGAIIKTIEDIAFQTNILALNAAVEAARAGAAGKGFAVVADEVRNLAGKSASASQQTADLIQNAAQAVDKGAQIAMETADALTHVVESIQATDHHMSQIYQQSQRQAESAAQISQGVEQISSVIQNNSATSEESAAASVDLEDQATRLKSLVTQFHLRPASSYDTTSVQ</sequence>
<dbReference type="SMART" id="SM00283">
    <property type="entry name" value="MA"/>
    <property type="match status" value="1"/>
</dbReference>
<dbReference type="SMART" id="SM00304">
    <property type="entry name" value="HAMP"/>
    <property type="match status" value="1"/>
</dbReference>
<proteinExistence type="inferred from homology"/>
<feature type="transmembrane region" description="Helical" evidence="4">
    <location>
        <begin position="151"/>
        <end position="175"/>
    </location>
</feature>
<reference evidence="7" key="2">
    <citation type="submission" date="2021-04" db="EMBL/GenBank/DDBJ databases">
        <authorList>
            <person name="Gilroy R."/>
        </authorList>
    </citation>
    <scope>NUCLEOTIDE SEQUENCE</scope>
    <source>
        <strain evidence="7">ChiBcec16_6824</strain>
    </source>
</reference>
<evidence type="ECO:0000313" key="7">
    <source>
        <dbReference type="EMBL" id="HIY20792.1"/>
    </source>
</evidence>
<dbReference type="InterPro" id="IPR051310">
    <property type="entry name" value="MCP_chemotaxis"/>
</dbReference>
<evidence type="ECO:0000259" key="5">
    <source>
        <dbReference type="PROSITE" id="PS50111"/>
    </source>
</evidence>
<dbReference type="Gene3D" id="1.10.287.950">
    <property type="entry name" value="Methyl-accepting chemotaxis protein"/>
    <property type="match status" value="1"/>
</dbReference>
<dbReference type="PANTHER" id="PTHR43531:SF11">
    <property type="entry name" value="METHYL-ACCEPTING CHEMOTAXIS PROTEIN 3"/>
    <property type="match status" value="1"/>
</dbReference>
<comment type="similarity">
    <text evidence="2">Belongs to the methyl-accepting chemotaxis (MCP) protein family.</text>
</comment>
<reference evidence="7" key="1">
    <citation type="journal article" date="2021" name="PeerJ">
        <title>Extensive microbial diversity within the chicken gut microbiome revealed by metagenomics and culture.</title>
        <authorList>
            <person name="Gilroy R."/>
            <person name="Ravi A."/>
            <person name="Getino M."/>
            <person name="Pursley I."/>
            <person name="Horton D.L."/>
            <person name="Alikhan N.F."/>
            <person name="Baker D."/>
            <person name="Gharbi K."/>
            <person name="Hall N."/>
            <person name="Watson M."/>
            <person name="Adriaenssens E.M."/>
            <person name="Foster-Nyarko E."/>
            <person name="Jarju S."/>
            <person name="Secka A."/>
            <person name="Antonio M."/>
            <person name="Oren A."/>
            <person name="Chaudhuri R.R."/>
            <person name="La Ragione R."/>
            <person name="Hildebrand F."/>
            <person name="Pallen M.J."/>
        </authorList>
    </citation>
    <scope>NUCLEOTIDE SEQUENCE</scope>
    <source>
        <strain evidence="7">ChiBcec16_6824</strain>
    </source>
</reference>
<dbReference type="PANTHER" id="PTHR43531">
    <property type="entry name" value="PROTEIN ICFG"/>
    <property type="match status" value="1"/>
</dbReference>
<dbReference type="PROSITE" id="PS50885">
    <property type="entry name" value="HAMP"/>
    <property type="match status" value="1"/>
</dbReference>
<name>A0A9D2BY15_9FIRM</name>
<gene>
    <name evidence="7" type="ORF">H9841_02685</name>
</gene>
<evidence type="ECO:0000256" key="4">
    <source>
        <dbReference type="SAM" id="Phobius"/>
    </source>
</evidence>
<dbReference type="Proteomes" id="UP000823868">
    <property type="component" value="Unassembled WGS sequence"/>
</dbReference>
<organism evidence="7 8">
    <name type="scientific">Candidatus Flavonifractor merdigallinarum</name>
    <dbReference type="NCBI Taxonomy" id="2838589"/>
    <lineage>
        <taxon>Bacteria</taxon>
        <taxon>Bacillati</taxon>
        <taxon>Bacillota</taxon>
        <taxon>Clostridia</taxon>
        <taxon>Eubacteriales</taxon>
        <taxon>Oscillospiraceae</taxon>
        <taxon>Flavonifractor</taxon>
    </lineage>
</organism>
<dbReference type="GO" id="GO:0007165">
    <property type="term" value="P:signal transduction"/>
    <property type="evidence" value="ECO:0007669"/>
    <property type="project" value="UniProtKB-KW"/>
</dbReference>
<feature type="domain" description="Methyl-accepting transducer" evidence="5">
    <location>
        <begin position="281"/>
        <end position="510"/>
    </location>
</feature>
<evidence type="ECO:0000259" key="6">
    <source>
        <dbReference type="PROSITE" id="PS50885"/>
    </source>
</evidence>